<dbReference type="Gene3D" id="2.40.30.170">
    <property type="match status" value="1"/>
</dbReference>
<feature type="domain" description="Multidrug resistance protein MdtA-like barrel-sandwich hybrid" evidence="3">
    <location>
        <begin position="73"/>
        <end position="196"/>
    </location>
</feature>
<name>A0A918K7P5_9GAMM</name>
<evidence type="ECO:0000313" key="5">
    <source>
        <dbReference type="EMBL" id="GGX53518.1"/>
    </source>
</evidence>
<dbReference type="InterPro" id="IPR058625">
    <property type="entry name" value="MdtA-like_BSH"/>
</dbReference>
<keyword evidence="2" id="KW-0175">Coiled coil</keyword>
<keyword evidence="6" id="KW-1185">Reference proteome</keyword>
<dbReference type="Pfam" id="PF25917">
    <property type="entry name" value="BSH_RND"/>
    <property type="match status" value="1"/>
</dbReference>
<dbReference type="PANTHER" id="PTHR30469:SF29">
    <property type="entry name" value="BLR2860 PROTEIN"/>
    <property type="match status" value="1"/>
</dbReference>
<dbReference type="NCBIfam" id="TIGR01730">
    <property type="entry name" value="RND_mfp"/>
    <property type="match status" value="1"/>
</dbReference>
<dbReference type="SUPFAM" id="SSF111369">
    <property type="entry name" value="HlyD-like secretion proteins"/>
    <property type="match status" value="1"/>
</dbReference>
<dbReference type="AlphaFoldDB" id="A0A918K7P5"/>
<dbReference type="Proteomes" id="UP000626148">
    <property type="component" value="Unassembled WGS sequence"/>
</dbReference>
<evidence type="ECO:0000313" key="6">
    <source>
        <dbReference type="Proteomes" id="UP000626148"/>
    </source>
</evidence>
<dbReference type="GO" id="GO:0015562">
    <property type="term" value="F:efflux transmembrane transporter activity"/>
    <property type="evidence" value="ECO:0007669"/>
    <property type="project" value="TreeGrafter"/>
</dbReference>
<comment type="caution">
    <text evidence="5">The sequence shown here is derived from an EMBL/GenBank/DDBJ whole genome shotgun (WGS) entry which is preliminary data.</text>
</comment>
<dbReference type="Gene3D" id="2.40.50.100">
    <property type="match status" value="1"/>
</dbReference>
<evidence type="ECO:0000259" key="3">
    <source>
        <dbReference type="Pfam" id="PF25917"/>
    </source>
</evidence>
<organism evidence="5 6">
    <name type="scientific">Saccharospirillum salsuginis</name>
    <dbReference type="NCBI Taxonomy" id="418750"/>
    <lineage>
        <taxon>Bacteria</taxon>
        <taxon>Pseudomonadati</taxon>
        <taxon>Pseudomonadota</taxon>
        <taxon>Gammaproteobacteria</taxon>
        <taxon>Oceanospirillales</taxon>
        <taxon>Saccharospirillaceae</taxon>
        <taxon>Saccharospirillum</taxon>
    </lineage>
</organism>
<reference evidence="5" key="2">
    <citation type="submission" date="2020-09" db="EMBL/GenBank/DDBJ databases">
        <authorList>
            <person name="Sun Q."/>
            <person name="Kim S."/>
        </authorList>
    </citation>
    <scope>NUCLEOTIDE SEQUENCE</scope>
    <source>
        <strain evidence="5">KCTC 22169</strain>
    </source>
</reference>
<feature type="domain" description="CusB-like beta-barrel" evidence="4">
    <location>
        <begin position="208"/>
        <end position="273"/>
    </location>
</feature>
<protein>
    <submittedName>
        <fullName evidence="5">Hemolysin D</fullName>
    </submittedName>
</protein>
<evidence type="ECO:0000256" key="1">
    <source>
        <dbReference type="ARBA" id="ARBA00009477"/>
    </source>
</evidence>
<feature type="coiled-coil region" evidence="2">
    <location>
        <begin position="114"/>
        <end position="172"/>
    </location>
</feature>
<dbReference type="RefSeq" id="WP_189608509.1">
    <property type="nucleotide sequence ID" value="NZ_BMXR01000004.1"/>
</dbReference>
<dbReference type="GO" id="GO:1990281">
    <property type="term" value="C:efflux pump complex"/>
    <property type="evidence" value="ECO:0007669"/>
    <property type="project" value="TreeGrafter"/>
</dbReference>
<dbReference type="Pfam" id="PF25954">
    <property type="entry name" value="Beta-barrel_RND_2"/>
    <property type="match status" value="1"/>
</dbReference>
<dbReference type="PANTHER" id="PTHR30469">
    <property type="entry name" value="MULTIDRUG RESISTANCE PROTEIN MDTA"/>
    <property type="match status" value="1"/>
</dbReference>
<reference evidence="5" key="1">
    <citation type="journal article" date="2014" name="Int. J. Syst. Evol. Microbiol.">
        <title>Complete genome sequence of Corynebacterium casei LMG S-19264T (=DSM 44701T), isolated from a smear-ripened cheese.</title>
        <authorList>
            <consortium name="US DOE Joint Genome Institute (JGI-PGF)"/>
            <person name="Walter F."/>
            <person name="Albersmeier A."/>
            <person name="Kalinowski J."/>
            <person name="Ruckert C."/>
        </authorList>
    </citation>
    <scope>NUCLEOTIDE SEQUENCE</scope>
    <source>
        <strain evidence="5">KCTC 22169</strain>
    </source>
</reference>
<evidence type="ECO:0000256" key="2">
    <source>
        <dbReference type="SAM" id="Coils"/>
    </source>
</evidence>
<gene>
    <name evidence="5" type="ORF">GCM10007392_21300</name>
</gene>
<dbReference type="EMBL" id="BMXR01000004">
    <property type="protein sequence ID" value="GGX53518.1"/>
    <property type="molecule type" value="Genomic_DNA"/>
</dbReference>
<evidence type="ECO:0000259" key="4">
    <source>
        <dbReference type="Pfam" id="PF25954"/>
    </source>
</evidence>
<accession>A0A918K7P5</accession>
<comment type="similarity">
    <text evidence="1">Belongs to the membrane fusion protein (MFP) (TC 8.A.1) family.</text>
</comment>
<dbReference type="InterPro" id="IPR058792">
    <property type="entry name" value="Beta-barrel_RND_2"/>
</dbReference>
<dbReference type="Gene3D" id="1.10.287.470">
    <property type="entry name" value="Helix hairpin bin"/>
    <property type="match status" value="1"/>
</dbReference>
<proteinExistence type="inferred from homology"/>
<dbReference type="InterPro" id="IPR006143">
    <property type="entry name" value="RND_pump_MFP"/>
</dbReference>
<sequence>MAKHIPTGPIIAVSLVVAAGAWLLTGTTEGEEAQLPSESAEEHTLVPRVQVKEIESESVRRTIDINGVTKPARTVAIASEATGRVLEVLKAKGDRVASGELIARIDPQDLEARLRQARASVEQTRLEYEGAQRLRSEGLQNRAQAAAALTNYERSRAELEALELALANTRIRAPFDGVIESRSIEIGSYVRTGDPVAELYDYTPLIIEGDVPETEVQPLAVGQNATVELVTGKTMEGTISFIGGVANPATRTFKVEISVAEVDEHLAGATASATVALQPTLAHYISPALLNIDDSGRMGLKTLNSDDQVQFTRVEIVRSDTGGVWVTGLDNPTRLIVVGQGFVNPGDTVTPVPVKEDNNLATGM</sequence>